<protein>
    <submittedName>
        <fullName evidence="2">Uncharacterized protein</fullName>
    </submittedName>
</protein>
<name>A0A6C0CU75_9ZZZZ</name>
<accession>A0A6C0CU75</accession>
<dbReference type="AlphaFoldDB" id="A0A6C0CU75"/>
<evidence type="ECO:0000313" key="2">
    <source>
        <dbReference type="EMBL" id="QHT07797.1"/>
    </source>
</evidence>
<sequence>MLINASSQSIVLLFLCVVIIEFIYFVGMKNFLGMSQIDVFMIIVFNGLFLFIITSNILDHFKYANLPEKPKSHYIGIGGSMYEYIWGMFYDYKVIVDRHDRDRLVGNPPNEYD</sequence>
<feature type="transmembrane region" description="Helical" evidence="1">
    <location>
        <begin position="39"/>
        <end position="58"/>
    </location>
</feature>
<reference evidence="2" key="1">
    <citation type="journal article" date="2020" name="Nature">
        <title>Giant virus diversity and host interactions through global metagenomics.</title>
        <authorList>
            <person name="Schulz F."/>
            <person name="Roux S."/>
            <person name="Paez-Espino D."/>
            <person name="Jungbluth S."/>
            <person name="Walsh D.A."/>
            <person name="Denef V.J."/>
            <person name="McMahon K.D."/>
            <person name="Konstantinidis K.T."/>
            <person name="Eloe-Fadrosh E.A."/>
            <person name="Kyrpides N.C."/>
            <person name="Woyke T."/>
        </authorList>
    </citation>
    <scope>NUCLEOTIDE SEQUENCE</scope>
    <source>
        <strain evidence="2">GVMAG-M-3300021964-36</strain>
    </source>
</reference>
<keyword evidence="1" id="KW-0472">Membrane</keyword>
<keyword evidence="1" id="KW-1133">Transmembrane helix</keyword>
<proteinExistence type="predicted"/>
<dbReference type="EMBL" id="MN739486">
    <property type="protein sequence ID" value="QHT07797.1"/>
    <property type="molecule type" value="Genomic_DNA"/>
</dbReference>
<keyword evidence="1" id="KW-0812">Transmembrane</keyword>
<feature type="transmembrane region" description="Helical" evidence="1">
    <location>
        <begin position="6"/>
        <end position="27"/>
    </location>
</feature>
<evidence type="ECO:0000256" key="1">
    <source>
        <dbReference type="SAM" id="Phobius"/>
    </source>
</evidence>
<organism evidence="2">
    <name type="scientific">viral metagenome</name>
    <dbReference type="NCBI Taxonomy" id="1070528"/>
    <lineage>
        <taxon>unclassified sequences</taxon>
        <taxon>metagenomes</taxon>
        <taxon>organismal metagenomes</taxon>
    </lineage>
</organism>